<reference evidence="13 14" key="1">
    <citation type="submission" date="2012-09" db="EMBL/GenBank/DDBJ databases">
        <title>Genome Sequence of Bacillus sp. DW5-4.</title>
        <authorList>
            <person name="Lai Q."/>
            <person name="Liu Y."/>
            <person name="Shao Z."/>
        </authorList>
    </citation>
    <scope>NUCLEOTIDE SEQUENCE [LARGE SCALE GENOMIC DNA]</scope>
    <source>
        <strain evidence="13 14">DW5-4</strain>
    </source>
</reference>
<dbReference type="Proteomes" id="UP000028091">
    <property type="component" value="Unassembled WGS sequence"/>
</dbReference>
<dbReference type="FunFam" id="3.40.1170.60:FF:000003">
    <property type="entry name" value="DNA polymerase eta"/>
    <property type="match status" value="1"/>
</dbReference>
<dbReference type="InterPro" id="IPR050116">
    <property type="entry name" value="DNA_polymerase-Y"/>
</dbReference>
<keyword evidence="10" id="KW-0238">DNA-binding</keyword>
<dbReference type="GO" id="GO:0003684">
    <property type="term" value="F:damaged DNA binding"/>
    <property type="evidence" value="ECO:0007669"/>
    <property type="project" value="InterPro"/>
</dbReference>
<dbReference type="eggNOG" id="COG0389">
    <property type="taxonomic scope" value="Bacteria"/>
</dbReference>
<dbReference type="GO" id="GO:0009432">
    <property type="term" value="P:SOS response"/>
    <property type="evidence" value="ECO:0007669"/>
    <property type="project" value="TreeGrafter"/>
</dbReference>
<dbReference type="Pfam" id="PF11798">
    <property type="entry name" value="IMS_HHH"/>
    <property type="match status" value="1"/>
</dbReference>
<dbReference type="InterPro" id="IPR017961">
    <property type="entry name" value="DNA_pol_Y-fam_little_finger"/>
</dbReference>
<dbReference type="NCBIfam" id="NF002492">
    <property type="entry name" value="PRK01810.1"/>
    <property type="match status" value="1"/>
</dbReference>
<comment type="similarity">
    <text evidence="1 10">Belongs to the DNA polymerase type-Y family.</text>
</comment>
<comment type="cofactor">
    <cofactor evidence="10">
        <name>Mg(2+)</name>
        <dbReference type="ChEBI" id="CHEBI:18420"/>
    </cofactor>
    <text evidence="10">Binds 2 magnesium ions per subunit.</text>
</comment>
<comment type="function">
    <text evidence="10">Poorly processive, error-prone DNA polymerase involved in untargeted mutagenesis. Copies undamaged DNA at stalled replication forks, which arise in vivo from mismatched or misaligned primer ends. These misaligned primers can be extended by PolIV. Exhibits no 3'-5' exonuclease (proofreading) activity. May be involved in translesional synthesis, in conjunction with the beta clamp from PolIII.</text>
</comment>
<dbReference type="GO" id="GO:0003887">
    <property type="term" value="F:DNA-directed DNA polymerase activity"/>
    <property type="evidence" value="ECO:0007669"/>
    <property type="project" value="UniProtKB-UniRule"/>
</dbReference>
<dbReference type="Gene3D" id="3.30.1490.100">
    <property type="entry name" value="DNA polymerase, Y-family, little finger domain"/>
    <property type="match status" value="1"/>
</dbReference>
<dbReference type="Gene3D" id="1.10.150.20">
    <property type="entry name" value="5' to 3' exonuclease, C-terminal subdomain"/>
    <property type="match status" value="1"/>
</dbReference>
<dbReference type="PROSITE" id="PS50173">
    <property type="entry name" value="UMUC"/>
    <property type="match status" value="1"/>
</dbReference>
<proteinExistence type="inferred from homology"/>
<dbReference type="PANTHER" id="PTHR11076">
    <property type="entry name" value="DNA REPAIR POLYMERASE UMUC / TRANSFERASE FAMILY MEMBER"/>
    <property type="match status" value="1"/>
</dbReference>
<evidence type="ECO:0000259" key="12">
    <source>
        <dbReference type="PROSITE" id="PS50173"/>
    </source>
</evidence>
<evidence type="ECO:0000256" key="4">
    <source>
        <dbReference type="ARBA" id="ARBA00022695"/>
    </source>
</evidence>
<dbReference type="GO" id="GO:0005829">
    <property type="term" value="C:cytosol"/>
    <property type="evidence" value="ECO:0007669"/>
    <property type="project" value="TreeGrafter"/>
</dbReference>
<keyword evidence="4 10" id="KW-0548">Nucleotidyltransferase</keyword>
<keyword evidence="9 10" id="KW-0234">DNA repair</keyword>
<dbReference type="EMBL" id="JOTP01000005">
    <property type="protein sequence ID" value="KEP27188.1"/>
    <property type="molecule type" value="Genomic_DNA"/>
</dbReference>
<dbReference type="Gene3D" id="3.30.70.270">
    <property type="match status" value="1"/>
</dbReference>
<evidence type="ECO:0000313" key="14">
    <source>
        <dbReference type="Proteomes" id="UP000028091"/>
    </source>
</evidence>
<evidence type="ECO:0000256" key="11">
    <source>
        <dbReference type="SAM" id="MobiDB-lite"/>
    </source>
</evidence>
<dbReference type="InterPro" id="IPR024728">
    <property type="entry name" value="PolY_HhH_motif"/>
</dbReference>
<keyword evidence="14" id="KW-1185">Reference proteome</keyword>
<dbReference type="OrthoDB" id="9808813at2"/>
<keyword evidence="8 10" id="KW-0239">DNA-directed DNA polymerase</keyword>
<feature type="binding site" evidence="10">
    <location>
        <position position="15"/>
    </location>
    <ligand>
        <name>Mg(2+)</name>
        <dbReference type="ChEBI" id="CHEBI:18420"/>
    </ligand>
</feature>
<feature type="active site" evidence="10">
    <location>
        <position position="112"/>
    </location>
</feature>
<dbReference type="InterPro" id="IPR043502">
    <property type="entry name" value="DNA/RNA_pol_sf"/>
</dbReference>
<keyword evidence="10" id="KW-0235">DNA replication</keyword>
<evidence type="ECO:0000313" key="13">
    <source>
        <dbReference type="EMBL" id="KEP27188.1"/>
    </source>
</evidence>
<comment type="subcellular location">
    <subcellularLocation>
        <location evidence="10">Cytoplasm</location>
    </subcellularLocation>
</comment>
<dbReference type="SUPFAM" id="SSF56672">
    <property type="entry name" value="DNA/RNA polymerases"/>
    <property type="match status" value="1"/>
</dbReference>
<comment type="subunit">
    <text evidence="10">Monomer.</text>
</comment>
<dbReference type="InterPro" id="IPR043128">
    <property type="entry name" value="Rev_trsase/Diguanyl_cyclase"/>
</dbReference>
<evidence type="ECO:0000256" key="2">
    <source>
        <dbReference type="ARBA" id="ARBA00022457"/>
    </source>
</evidence>
<evidence type="ECO:0000256" key="7">
    <source>
        <dbReference type="ARBA" id="ARBA00022842"/>
    </source>
</evidence>
<dbReference type="SUPFAM" id="SSF100879">
    <property type="entry name" value="Lesion bypass DNA polymerase (Y-family), little finger domain"/>
    <property type="match status" value="1"/>
</dbReference>
<dbReference type="Gene3D" id="3.40.1170.60">
    <property type="match status" value="1"/>
</dbReference>
<keyword evidence="6 10" id="KW-0227">DNA damage</keyword>
<dbReference type="RefSeq" id="WP_034319788.1">
    <property type="nucleotide sequence ID" value="NZ_JBCMYH010000014.1"/>
</dbReference>
<sequence>MADSQRKGRIIFHIDMNSFYASVEMAYDPSLRGKPLAISGNAKERKGIVVTCSYEARALGVKPPMPLWEAKRLCPGLIVRTPNFDRYRSSSQEMFTILREYSDLVEPVSIDEGYIDLTHTPYAEHAVKTAHDIQTRLVEELMLPSSIGIAPNKFLAKMASNWKKPMGITILRKRDVPQMLWPLPAGDMHGVGQKTADKLKTIGIHTIEDLAKANEYALKELLGINGPRLKQKANGEHDGIVDPERIYEFKSVGNSSTLPHDSDDTDELVTLIDKLSQSVSARLRRKEVMANRLLLMIRYASWKNITRSVMLTNPTDRKEDLFEAARQLFLKHWNDQPVRLLGVTGTDLVERKAAVKQLDLFSYTEDAKEEPLQSILDDLKEKYGKPLVQRGMTIKEKESKTSGTSFNKDFFQDEKGND</sequence>
<feature type="binding site" evidence="10">
    <location>
        <position position="111"/>
    </location>
    <ligand>
        <name>Mg(2+)</name>
        <dbReference type="ChEBI" id="CHEBI:18420"/>
    </ligand>
</feature>
<comment type="caution">
    <text evidence="13">The sequence shown here is derived from an EMBL/GenBank/DDBJ whole genome shotgun (WGS) entry which is preliminary data.</text>
</comment>
<keyword evidence="2 10" id="KW-0515">Mutator protein</keyword>
<dbReference type="NCBIfam" id="NF002677">
    <property type="entry name" value="PRK02406.1"/>
    <property type="match status" value="1"/>
</dbReference>
<organism evidence="13 14">
    <name type="scientific">Bacillus zhangzhouensis</name>
    <dbReference type="NCBI Taxonomy" id="1178540"/>
    <lineage>
        <taxon>Bacteria</taxon>
        <taxon>Bacillati</taxon>
        <taxon>Bacillota</taxon>
        <taxon>Bacilli</taxon>
        <taxon>Bacillales</taxon>
        <taxon>Bacillaceae</taxon>
        <taxon>Bacillus</taxon>
    </lineage>
</organism>
<evidence type="ECO:0000256" key="8">
    <source>
        <dbReference type="ARBA" id="ARBA00022932"/>
    </source>
</evidence>
<dbReference type="Pfam" id="PF11799">
    <property type="entry name" value="IMS_C"/>
    <property type="match status" value="1"/>
</dbReference>
<dbReference type="InterPro" id="IPR001126">
    <property type="entry name" value="UmuC"/>
</dbReference>
<feature type="domain" description="UmuC" evidence="12">
    <location>
        <begin position="11"/>
        <end position="192"/>
    </location>
</feature>
<dbReference type="InterPro" id="IPR022880">
    <property type="entry name" value="DNApol_IV"/>
</dbReference>
<dbReference type="AlphaFoldDB" id="A0A081LD62"/>
<evidence type="ECO:0000256" key="6">
    <source>
        <dbReference type="ARBA" id="ARBA00022763"/>
    </source>
</evidence>
<keyword evidence="7 10" id="KW-0460">Magnesium</keyword>
<dbReference type="InterPro" id="IPR036775">
    <property type="entry name" value="DNA_pol_Y-fam_lit_finger_sf"/>
</dbReference>
<dbReference type="HAMAP" id="MF_01113">
    <property type="entry name" value="DNApol_IV"/>
    <property type="match status" value="1"/>
</dbReference>
<evidence type="ECO:0000256" key="9">
    <source>
        <dbReference type="ARBA" id="ARBA00023204"/>
    </source>
</evidence>
<evidence type="ECO:0000256" key="3">
    <source>
        <dbReference type="ARBA" id="ARBA00022679"/>
    </source>
</evidence>
<dbReference type="FunFam" id="1.10.150.20:FF:000061">
    <property type="entry name" value="DNA polymerase IV"/>
    <property type="match status" value="1"/>
</dbReference>
<keyword evidence="10" id="KW-0963">Cytoplasm</keyword>
<dbReference type="GO" id="GO:0000287">
    <property type="term" value="F:magnesium ion binding"/>
    <property type="evidence" value="ECO:0007669"/>
    <property type="project" value="UniProtKB-UniRule"/>
</dbReference>
<keyword evidence="3 10" id="KW-0808">Transferase</keyword>
<dbReference type="GO" id="GO:0042276">
    <property type="term" value="P:error-prone translesion synthesis"/>
    <property type="evidence" value="ECO:0007669"/>
    <property type="project" value="TreeGrafter"/>
</dbReference>
<dbReference type="GO" id="GO:0006281">
    <property type="term" value="P:DNA repair"/>
    <property type="evidence" value="ECO:0007669"/>
    <property type="project" value="UniProtKB-UniRule"/>
</dbReference>
<dbReference type="EC" id="2.7.7.7" evidence="10"/>
<dbReference type="CDD" id="cd03586">
    <property type="entry name" value="PolY_Pol_IV_kappa"/>
    <property type="match status" value="1"/>
</dbReference>
<name>A0A081LD62_9BACI</name>
<evidence type="ECO:0000256" key="1">
    <source>
        <dbReference type="ARBA" id="ARBA00010945"/>
    </source>
</evidence>
<dbReference type="GO" id="GO:0006261">
    <property type="term" value="P:DNA-templated DNA replication"/>
    <property type="evidence" value="ECO:0007669"/>
    <property type="project" value="UniProtKB-UniRule"/>
</dbReference>
<keyword evidence="5 10" id="KW-0479">Metal-binding</keyword>
<evidence type="ECO:0000256" key="5">
    <source>
        <dbReference type="ARBA" id="ARBA00022723"/>
    </source>
</evidence>
<accession>A0A081LD62</accession>
<feature type="site" description="Substrate discrimination" evidence="10">
    <location>
        <position position="20"/>
    </location>
</feature>
<evidence type="ECO:0000256" key="10">
    <source>
        <dbReference type="HAMAP-Rule" id="MF_01113"/>
    </source>
</evidence>
<feature type="region of interest" description="Disordered" evidence="11">
    <location>
        <begin position="394"/>
        <end position="418"/>
    </location>
</feature>
<dbReference type="PANTHER" id="PTHR11076:SF33">
    <property type="entry name" value="DNA POLYMERASE KAPPA"/>
    <property type="match status" value="1"/>
</dbReference>
<dbReference type="Pfam" id="PF00817">
    <property type="entry name" value="IMS"/>
    <property type="match status" value="1"/>
</dbReference>
<protein>
    <recommendedName>
        <fullName evidence="10">DNA polymerase IV</fullName>
        <shortName evidence="10">Pol IV</shortName>
        <ecNumber evidence="10">2.7.7.7</ecNumber>
    </recommendedName>
</protein>
<comment type="catalytic activity">
    <reaction evidence="10">
        <text>DNA(n) + a 2'-deoxyribonucleoside 5'-triphosphate = DNA(n+1) + diphosphate</text>
        <dbReference type="Rhea" id="RHEA:22508"/>
        <dbReference type="Rhea" id="RHEA-COMP:17339"/>
        <dbReference type="Rhea" id="RHEA-COMP:17340"/>
        <dbReference type="ChEBI" id="CHEBI:33019"/>
        <dbReference type="ChEBI" id="CHEBI:61560"/>
        <dbReference type="ChEBI" id="CHEBI:173112"/>
        <dbReference type="EC" id="2.7.7.7"/>
    </reaction>
</comment>
<gene>
    <name evidence="10" type="primary">dinB</name>
    <name evidence="13" type="ORF">BA70_16030</name>
</gene>